<evidence type="ECO:0000256" key="8">
    <source>
        <dbReference type="ARBA" id="ARBA00023136"/>
    </source>
</evidence>
<dbReference type="FunFam" id="1.10.3370.10:FF:000001">
    <property type="entry name" value="Preprotein translocase subunit SecY"/>
    <property type="match status" value="1"/>
</dbReference>
<keyword evidence="7 10" id="KW-0811">Translocation</keyword>
<evidence type="ECO:0000313" key="15">
    <source>
        <dbReference type="Proteomes" id="UP000564704"/>
    </source>
</evidence>
<dbReference type="OrthoDB" id="9809248at2"/>
<name>A0A844CNN2_9RHOB</name>
<dbReference type="SUPFAM" id="SSF103491">
    <property type="entry name" value="Preprotein translocase SecY subunit"/>
    <property type="match status" value="1"/>
</dbReference>
<dbReference type="PANTHER" id="PTHR10906">
    <property type="entry name" value="SECY/SEC61-ALPHA FAMILY MEMBER"/>
    <property type="match status" value="1"/>
</dbReference>
<keyword evidence="15" id="KW-1185">Reference proteome</keyword>
<dbReference type="InterPro" id="IPR026593">
    <property type="entry name" value="SecY"/>
</dbReference>
<feature type="transmembrane region" description="Helical" evidence="10">
    <location>
        <begin position="274"/>
        <end position="295"/>
    </location>
</feature>
<dbReference type="NCBIfam" id="TIGR00967">
    <property type="entry name" value="3a0501s007"/>
    <property type="match status" value="1"/>
</dbReference>
<dbReference type="PROSITE" id="PS00755">
    <property type="entry name" value="SECY_1"/>
    <property type="match status" value="1"/>
</dbReference>
<dbReference type="GO" id="GO:0006605">
    <property type="term" value="P:protein targeting"/>
    <property type="evidence" value="ECO:0007669"/>
    <property type="project" value="UniProtKB-UniRule"/>
</dbReference>
<organism evidence="14 15">
    <name type="scientific">Roseovarius bejariae</name>
    <dbReference type="NCBI Taxonomy" id="2576383"/>
    <lineage>
        <taxon>Bacteria</taxon>
        <taxon>Pseudomonadati</taxon>
        <taxon>Pseudomonadota</taxon>
        <taxon>Alphaproteobacteria</taxon>
        <taxon>Rhodobacterales</taxon>
        <taxon>Roseobacteraceae</taxon>
        <taxon>Roseovarius</taxon>
    </lineage>
</organism>
<evidence type="ECO:0000256" key="2">
    <source>
        <dbReference type="ARBA" id="ARBA00005751"/>
    </source>
</evidence>
<evidence type="ECO:0000256" key="4">
    <source>
        <dbReference type="ARBA" id="ARBA00022692"/>
    </source>
</evidence>
<dbReference type="EMBL" id="SZWE01000001">
    <property type="protein sequence ID" value="MRU16212.1"/>
    <property type="molecule type" value="Genomic_DNA"/>
</dbReference>
<dbReference type="Gene3D" id="1.10.3370.10">
    <property type="entry name" value="SecY subunit domain"/>
    <property type="match status" value="1"/>
</dbReference>
<keyword evidence="3 10" id="KW-0813">Transport</keyword>
<keyword evidence="4 10" id="KW-0812">Transmembrane</keyword>
<feature type="transmembrane region" description="Helical" evidence="10">
    <location>
        <begin position="123"/>
        <end position="141"/>
    </location>
</feature>
<evidence type="ECO:0000256" key="3">
    <source>
        <dbReference type="ARBA" id="ARBA00022448"/>
    </source>
</evidence>
<dbReference type="PROSITE" id="PS00756">
    <property type="entry name" value="SECY_2"/>
    <property type="match status" value="1"/>
</dbReference>
<evidence type="ECO:0000256" key="11">
    <source>
        <dbReference type="RuleBase" id="RU000537"/>
    </source>
</evidence>
<feature type="transmembrane region" description="Helical" evidence="10">
    <location>
        <begin position="79"/>
        <end position="103"/>
    </location>
</feature>
<comment type="subcellular location">
    <subcellularLocation>
        <location evidence="10">Cell membrane</location>
        <topology evidence="10">Multi-pass membrane protein</topology>
    </subcellularLocation>
    <subcellularLocation>
        <location evidence="1 12">Membrane</location>
        <topology evidence="1 12">Multi-pass membrane protein</topology>
    </subcellularLocation>
</comment>
<dbReference type="RefSeq" id="WP_154152129.1">
    <property type="nucleotide sequence ID" value="NZ_SZWE01000001.1"/>
</dbReference>
<dbReference type="GO" id="GO:0005886">
    <property type="term" value="C:plasma membrane"/>
    <property type="evidence" value="ECO:0007669"/>
    <property type="project" value="UniProtKB-SubCell"/>
</dbReference>
<dbReference type="AlphaFoldDB" id="A0A844CNN2"/>
<dbReference type="GO" id="GO:0043952">
    <property type="term" value="P:protein transport by the Sec complex"/>
    <property type="evidence" value="ECO:0007669"/>
    <property type="project" value="UniProtKB-UniRule"/>
</dbReference>
<feature type="transmembrane region" description="Helical" evidence="10">
    <location>
        <begin position="315"/>
        <end position="337"/>
    </location>
</feature>
<gene>
    <name evidence="10 14" type="primary">secY</name>
    <name evidence="14" type="ORF">FDP25_12290</name>
</gene>
<evidence type="ECO:0000256" key="1">
    <source>
        <dbReference type="ARBA" id="ARBA00004141"/>
    </source>
</evidence>
<evidence type="ECO:0000313" key="14">
    <source>
        <dbReference type="EMBL" id="MRU16212.1"/>
    </source>
</evidence>
<keyword evidence="8 10" id="KW-0472">Membrane</keyword>
<proteinExistence type="inferred from homology"/>
<comment type="similarity">
    <text evidence="2 10 13">Belongs to the SecY/SEC61-alpha family.</text>
</comment>
<evidence type="ECO:0000256" key="7">
    <source>
        <dbReference type="ARBA" id="ARBA00023010"/>
    </source>
</evidence>
<dbReference type="InterPro" id="IPR023201">
    <property type="entry name" value="SecY_dom_sf"/>
</dbReference>
<evidence type="ECO:0000256" key="9">
    <source>
        <dbReference type="ARBA" id="ARBA00039733"/>
    </source>
</evidence>
<dbReference type="InterPro" id="IPR002208">
    <property type="entry name" value="SecY/SEC61-alpha"/>
</dbReference>
<feature type="transmembrane region" description="Helical" evidence="10">
    <location>
        <begin position="153"/>
        <end position="174"/>
    </location>
</feature>
<sequence length="456" mass="49062">MVSAAEQMAANTSWAALGKATDLRNRILFTLGLLVVYRLGTYIPVPGIDGAALRDFMEGAQASIGGMLSMFTGGALGRMGIFALGIMPYISASIIVQLLTAMVPALEQLKKEGEQGRKKINQYTRYGTVGLATLQSYGLAASLQSGDLVTNPGFFFIASCMITLVGGTMFLMWLGEQITARGVGNGISLIIFVGIIAEVPAALAQFFSQGRSGAISPAVIIGVILMVIAVIAFVVFMERSLRKIHIQYPRRQVGMKVYDGGTSHLPIKVNPAGVIPAIFASSLLLLPATISTFSGNQTSPIMSTIMAYFGPGQPLYLLFFAAMIVFFAYFYTYNVAFKPDEVSDNLKKQNGFVPGIRPGKKTAEYLEYVVARVLVLGSAYLAAVCLLPEVLRSQFAIPFYFGGTSVLIVVSVTMDTIQQVQSHLLAHQYEGLIEKSQLGGKGKGKKRARRKGTGRK</sequence>
<evidence type="ECO:0000256" key="6">
    <source>
        <dbReference type="ARBA" id="ARBA00022989"/>
    </source>
</evidence>
<dbReference type="InterPro" id="IPR030659">
    <property type="entry name" value="SecY_CS"/>
</dbReference>
<feature type="transmembrane region" description="Helical" evidence="10">
    <location>
        <begin position="27"/>
        <end position="45"/>
    </location>
</feature>
<accession>A0A844CNN2</accession>
<comment type="subunit">
    <text evidence="10">Component of the Sec protein translocase complex. Heterotrimer consisting of SecY, SecE and SecG subunits. The heterotrimers can form oligomers, although 1 heterotrimer is thought to be able to translocate proteins. Interacts with the ribosome. Interacts with SecDF, and other proteins may be involved. Interacts with SecA.</text>
</comment>
<dbReference type="Proteomes" id="UP000564704">
    <property type="component" value="Unassembled WGS sequence"/>
</dbReference>
<protein>
    <recommendedName>
        <fullName evidence="9 10">Protein translocase subunit SecY</fullName>
    </recommendedName>
</protein>
<keyword evidence="5 10" id="KW-0653">Protein transport</keyword>
<dbReference type="PRINTS" id="PR00303">
    <property type="entry name" value="SECYTRNLCASE"/>
</dbReference>
<dbReference type="Pfam" id="PF00344">
    <property type="entry name" value="SecY"/>
    <property type="match status" value="1"/>
</dbReference>
<keyword evidence="10" id="KW-1003">Cell membrane</keyword>
<evidence type="ECO:0000256" key="12">
    <source>
        <dbReference type="RuleBase" id="RU003484"/>
    </source>
</evidence>
<dbReference type="PIRSF" id="PIRSF004557">
    <property type="entry name" value="SecY"/>
    <property type="match status" value="1"/>
</dbReference>
<feature type="transmembrane region" description="Helical" evidence="10">
    <location>
        <begin position="365"/>
        <end position="383"/>
    </location>
</feature>
<evidence type="ECO:0000256" key="10">
    <source>
        <dbReference type="HAMAP-Rule" id="MF_01465"/>
    </source>
</evidence>
<dbReference type="HAMAP" id="MF_01465">
    <property type="entry name" value="SecY"/>
    <property type="match status" value="1"/>
</dbReference>
<evidence type="ECO:0000256" key="5">
    <source>
        <dbReference type="ARBA" id="ARBA00022927"/>
    </source>
</evidence>
<feature type="transmembrane region" description="Helical" evidence="10">
    <location>
        <begin position="186"/>
        <end position="208"/>
    </location>
</feature>
<reference evidence="14 15" key="1">
    <citation type="submission" date="2019-05" db="EMBL/GenBank/DDBJ databases">
        <title>Roseovarius bejariae sp. nov., a moderately halophylic bacterium isolated from a saline soil in Rambla Salada (Murcia).</title>
        <authorList>
            <person name="Castro D.J."/>
            <person name="Gomez-Altuve A."/>
            <person name="Reina J.C."/>
            <person name="Rodriguez M."/>
            <person name="Sampedro I."/>
            <person name="Llamas I."/>
            <person name="Martinez-Checa F."/>
        </authorList>
    </citation>
    <scope>NUCLEOTIDE SEQUENCE [LARGE SCALE GENOMIC DNA]</scope>
    <source>
        <strain evidence="14 15">A21</strain>
    </source>
</reference>
<feature type="transmembrane region" description="Helical" evidence="10">
    <location>
        <begin position="214"/>
        <end position="236"/>
    </location>
</feature>
<comment type="function">
    <text evidence="10 11">The central subunit of the protein translocation channel SecYEG. Consists of two halves formed by TMs 1-5 and 6-10. These two domains form a lateral gate at the front which open onto the bilayer between TMs 2 and 7, and are clamped together by SecE at the back. The channel is closed by both a pore ring composed of hydrophobic SecY resides and a short helix (helix 2A) on the extracellular side of the membrane which forms a plug. The plug probably moves laterally to allow the channel to open. The ring and the pore may move independently.</text>
</comment>
<dbReference type="GO" id="GO:0065002">
    <property type="term" value="P:intracellular protein transmembrane transport"/>
    <property type="evidence" value="ECO:0007669"/>
    <property type="project" value="UniProtKB-UniRule"/>
</dbReference>
<evidence type="ECO:0000256" key="13">
    <source>
        <dbReference type="RuleBase" id="RU004349"/>
    </source>
</evidence>
<comment type="caution">
    <text evidence="14">The sequence shown here is derived from an EMBL/GenBank/DDBJ whole genome shotgun (WGS) entry which is preliminary data.</text>
</comment>
<feature type="transmembrane region" description="Helical" evidence="10">
    <location>
        <begin position="395"/>
        <end position="414"/>
    </location>
</feature>
<keyword evidence="6 10" id="KW-1133">Transmembrane helix</keyword>